<evidence type="ECO:0000313" key="1">
    <source>
        <dbReference type="EMBL" id="GIZ01848.1"/>
    </source>
</evidence>
<dbReference type="EMBL" id="BPLR01018730">
    <property type="protein sequence ID" value="GIZ01848.1"/>
    <property type="molecule type" value="Genomic_DNA"/>
</dbReference>
<keyword evidence="2" id="KW-1185">Reference proteome</keyword>
<organism evidence="1 2">
    <name type="scientific">Caerostris extrusa</name>
    <name type="common">Bark spider</name>
    <name type="synonym">Caerostris bankana</name>
    <dbReference type="NCBI Taxonomy" id="172846"/>
    <lineage>
        <taxon>Eukaryota</taxon>
        <taxon>Metazoa</taxon>
        <taxon>Ecdysozoa</taxon>
        <taxon>Arthropoda</taxon>
        <taxon>Chelicerata</taxon>
        <taxon>Arachnida</taxon>
        <taxon>Araneae</taxon>
        <taxon>Araneomorphae</taxon>
        <taxon>Entelegynae</taxon>
        <taxon>Araneoidea</taxon>
        <taxon>Araneidae</taxon>
        <taxon>Caerostris</taxon>
    </lineage>
</organism>
<accession>A0AAV4Y3X5</accession>
<comment type="caution">
    <text evidence="1">The sequence shown here is derived from an EMBL/GenBank/DDBJ whole genome shotgun (WGS) entry which is preliminary data.</text>
</comment>
<evidence type="ECO:0000313" key="2">
    <source>
        <dbReference type="Proteomes" id="UP001054945"/>
    </source>
</evidence>
<proteinExistence type="predicted"/>
<name>A0AAV4Y3X5_CAEEX</name>
<sequence>MASEEFGRSMAPFPGEINNPLHCEMKLAHFHHSRLHSGLRGLRKSPRFLIKDLFFFFCENNSNGLGVGERKYNYWKKNLLRFFFLSFELMLLRW</sequence>
<dbReference type="Proteomes" id="UP001054945">
    <property type="component" value="Unassembled WGS sequence"/>
</dbReference>
<dbReference type="AlphaFoldDB" id="A0AAV4Y3X5"/>
<protein>
    <submittedName>
        <fullName evidence="1">Uncharacterized protein</fullName>
    </submittedName>
</protein>
<reference evidence="1 2" key="1">
    <citation type="submission" date="2021-06" db="EMBL/GenBank/DDBJ databases">
        <title>Caerostris extrusa draft genome.</title>
        <authorList>
            <person name="Kono N."/>
            <person name="Arakawa K."/>
        </authorList>
    </citation>
    <scope>NUCLEOTIDE SEQUENCE [LARGE SCALE GENOMIC DNA]</scope>
</reference>
<gene>
    <name evidence="1" type="ORF">CEXT_538731</name>
</gene>